<name>A0ACB7VZA9_DIOAL</name>
<reference evidence="2" key="1">
    <citation type="journal article" date="2022" name="Nat. Commun.">
        <title>Chromosome evolution and the genetic basis of agronomically important traits in greater yam.</title>
        <authorList>
            <person name="Bredeson J.V."/>
            <person name="Lyons J.B."/>
            <person name="Oniyinde I.O."/>
            <person name="Okereke N.R."/>
            <person name="Kolade O."/>
            <person name="Nnabue I."/>
            <person name="Nwadili C.O."/>
            <person name="Hribova E."/>
            <person name="Parker M."/>
            <person name="Nwogha J."/>
            <person name="Shu S."/>
            <person name="Carlson J."/>
            <person name="Kariba R."/>
            <person name="Muthemba S."/>
            <person name="Knop K."/>
            <person name="Barton G.J."/>
            <person name="Sherwood A.V."/>
            <person name="Lopez-Montes A."/>
            <person name="Asiedu R."/>
            <person name="Jamnadass R."/>
            <person name="Muchugi A."/>
            <person name="Goodstein D."/>
            <person name="Egesi C.N."/>
            <person name="Featherston J."/>
            <person name="Asfaw A."/>
            <person name="Simpson G.G."/>
            <person name="Dolezel J."/>
            <person name="Hendre P.S."/>
            <person name="Van Deynze A."/>
            <person name="Kumar P.L."/>
            <person name="Obidiegwu J.E."/>
            <person name="Bhattacharjee R."/>
            <person name="Rokhsar D.S."/>
        </authorList>
    </citation>
    <scope>NUCLEOTIDE SEQUENCE [LARGE SCALE GENOMIC DNA]</scope>
    <source>
        <strain evidence="2">cv. TDa95/00328</strain>
    </source>
</reference>
<accession>A0ACB7VZA9</accession>
<comment type="caution">
    <text evidence="1">The sequence shown here is derived from an EMBL/GenBank/DDBJ whole genome shotgun (WGS) entry which is preliminary data.</text>
</comment>
<dbReference type="EMBL" id="CM037016">
    <property type="protein sequence ID" value="KAH7679958.1"/>
    <property type="molecule type" value="Genomic_DNA"/>
</dbReference>
<dbReference type="Proteomes" id="UP000827976">
    <property type="component" value="Chromosome 6"/>
</dbReference>
<proteinExistence type="predicted"/>
<organism evidence="1 2">
    <name type="scientific">Dioscorea alata</name>
    <name type="common">Purple yam</name>
    <dbReference type="NCBI Taxonomy" id="55571"/>
    <lineage>
        <taxon>Eukaryota</taxon>
        <taxon>Viridiplantae</taxon>
        <taxon>Streptophyta</taxon>
        <taxon>Embryophyta</taxon>
        <taxon>Tracheophyta</taxon>
        <taxon>Spermatophyta</taxon>
        <taxon>Magnoliopsida</taxon>
        <taxon>Liliopsida</taxon>
        <taxon>Dioscoreales</taxon>
        <taxon>Dioscoreaceae</taxon>
        <taxon>Dioscorea</taxon>
    </lineage>
</organism>
<gene>
    <name evidence="1" type="ORF">IHE45_06G092400</name>
</gene>
<evidence type="ECO:0000313" key="1">
    <source>
        <dbReference type="EMBL" id="KAH7679958.1"/>
    </source>
</evidence>
<keyword evidence="2" id="KW-1185">Reference proteome</keyword>
<sequence length="578" mass="64687">MQSNPWLTRLVCARSHALSSASFHTYHLSCALDACADARDLRAGAAAHAQALKLHHSFSISNKLLKLYSVCGHFHLAYKLFDKMPQRDIVSFNTMITASFRAHRATLISVNLYSRMRAENVNPNHITISALLGASSHVKCPHFIEQLHAHAIHLCLSSNGFVGSALVNGYERHRGLDEAFRAFQDIVELDLVSWNVMIDACARSNNKCRAVDVFSHARRCSESLDSFSLTSVLKTCSELQDLRLGIQLHCIGLKLGLDSETPFGNSLVTMYSRCDSKMDSAVQVFRRIPSPNIVSWTAIISGLAQKSLAQEAIRYYKMMLSAGVIENEFCFASVLPAYSIVARLEQGRQVHARIIKSVYQSDTVVGNALIDMYFKCGCMEEAKLAFETMKNIDTVSWTVMILGFGQHGKGLEAIEIFRAMECKGFKPDYVTFLAVLSACSHGGLIQEGLDFFRSMTDDYCYNPKREHYACIIDMFGRAGEFKEAEKFIKEHGIESDSLAWEALLGACGMHGEKELGEKSAKEVMKLEPEKDGPYVLLSNLYAEKRMWEDKDILRHRLEISGLKKPTASSWFSCMKDDS</sequence>
<protein>
    <submittedName>
        <fullName evidence="1">Tetratricopeptide-like helical domain-containing protein</fullName>
    </submittedName>
</protein>
<evidence type="ECO:0000313" key="2">
    <source>
        <dbReference type="Proteomes" id="UP000827976"/>
    </source>
</evidence>